<organism evidence="2 3">
    <name type="scientific">Haloferula rosea</name>
    <dbReference type="NCBI Taxonomy" id="490093"/>
    <lineage>
        <taxon>Bacteria</taxon>
        <taxon>Pseudomonadati</taxon>
        <taxon>Verrucomicrobiota</taxon>
        <taxon>Verrucomicrobiia</taxon>
        <taxon>Verrucomicrobiales</taxon>
        <taxon>Verrucomicrobiaceae</taxon>
        <taxon>Haloferula</taxon>
    </lineage>
</organism>
<comment type="caution">
    <text evidence="2">The sequence shown here is derived from an EMBL/GenBank/DDBJ whole genome shotgun (WGS) entry which is preliminary data.</text>
</comment>
<feature type="transmembrane region" description="Helical" evidence="1">
    <location>
        <begin position="34"/>
        <end position="51"/>
    </location>
</feature>
<feature type="transmembrane region" description="Helical" evidence="1">
    <location>
        <begin position="286"/>
        <end position="308"/>
    </location>
</feature>
<protein>
    <submittedName>
        <fullName evidence="2">Sodium-dependent bicarbonate transport family permease</fullName>
    </submittedName>
</protein>
<dbReference type="EMBL" id="JAENII010000004">
    <property type="protein sequence ID" value="MBK1826768.1"/>
    <property type="molecule type" value="Genomic_DNA"/>
</dbReference>
<keyword evidence="3" id="KW-1185">Reference proteome</keyword>
<reference evidence="2" key="1">
    <citation type="submission" date="2021-01" db="EMBL/GenBank/DDBJ databases">
        <title>Modified the classification status of verrucomicrobia.</title>
        <authorList>
            <person name="Feng X."/>
        </authorList>
    </citation>
    <scope>NUCLEOTIDE SEQUENCE</scope>
    <source>
        <strain evidence="2">KCTC 22201</strain>
    </source>
</reference>
<feature type="transmembrane region" description="Helical" evidence="1">
    <location>
        <begin position="193"/>
        <end position="215"/>
    </location>
</feature>
<evidence type="ECO:0000313" key="3">
    <source>
        <dbReference type="Proteomes" id="UP000658278"/>
    </source>
</evidence>
<evidence type="ECO:0000313" key="2">
    <source>
        <dbReference type="EMBL" id="MBK1826768.1"/>
    </source>
</evidence>
<dbReference type="RefSeq" id="WP_200278020.1">
    <property type="nucleotide sequence ID" value="NZ_JAENII010000004.1"/>
</dbReference>
<gene>
    <name evidence="2" type="ORF">JIN81_07045</name>
</gene>
<feature type="transmembrane region" description="Helical" evidence="1">
    <location>
        <begin position="63"/>
        <end position="84"/>
    </location>
</feature>
<dbReference type="AlphaFoldDB" id="A0A934RBL6"/>
<dbReference type="PANTHER" id="PTHR40400">
    <property type="entry name" value="SLR1512 PROTEIN"/>
    <property type="match status" value="1"/>
</dbReference>
<keyword evidence="1" id="KW-0812">Transmembrane</keyword>
<evidence type="ECO:0000256" key="1">
    <source>
        <dbReference type="SAM" id="Phobius"/>
    </source>
</evidence>
<dbReference type="Pfam" id="PF05982">
    <property type="entry name" value="Sbt_1"/>
    <property type="match status" value="1"/>
</dbReference>
<feature type="transmembrane region" description="Helical" evidence="1">
    <location>
        <begin position="257"/>
        <end position="279"/>
    </location>
</feature>
<keyword evidence="1" id="KW-0472">Membrane</keyword>
<proteinExistence type="predicted"/>
<feature type="transmembrane region" description="Helical" evidence="1">
    <location>
        <begin position="127"/>
        <end position="148"/>
    </location>
</feature>
<feature type="transmembrane region" description="Helical" evidence="1">
    <location>
        <begin position="6"/>
        <end position="25"/>
    </location>
</feature>
<name>A0A934RBL6_9BACT</name>
<feature type="transmembrane region" description="Helical" evidence="1">
    <location>
        <begin position="227"/>
        <end position="251"/>
    </location>
</feature>
<keyword evidence="1" id="KW-1133">Transmembrane helix</keyword>
<dbReference type="InterPro" id="IPR010293">
    <property type="entry name" value="Sbt_1"/>
</dbReference>
<accession>A0A934RBL6</accession>
<dbReference type="Proteomes" id="UP000658278">
    <property type="component" value="Unassembled WGS sequence"/>
</dbReference>
<feature type="transmembrane region" description="Helical" evidence="1">
    <location>
        <begin position="169"/>
        <end position="187"/>
    </location>
</feature>
<sequence>MDLLTQNLISPVVLAFVLGMIARWIRSDLEIPSAIYQGMSIYLLFAIGLKGGVALSETPASELVLPLGLTLALGCLTPLSAFFFMRWFGKLGKVDAAATAAHYGSVSAVTFIAAIEAVKLSGIPSNGYLPALLAVLEVPGIIIGLLLAQKSQAGGMKHALREVVTGKSIFLMVGGLAIGAACGQAKVDSVAPFFIAPFKGVLCLFLLELGMVAASRVRDLRSTGLRLVILGCFLPAFHGAIATACGVWIGMAPGGAAIFGAMVGSASYIAAPAAVRIALPEASPGIYLTLSLGVTFPFNLSVGIPIFIKLAETLSHAPTP</sequence>
<dbReference type="PANTHER" id="PTHR40400:SF1">
    <property type="entry name" value="SLR1512 PROTEIN"/>
    <property type="match status" value="1"/>
</dbReference>